<reference evidence="2" key="1">
    <citation type="journal article" date="2022" name="Mol. Ecol. Resour.">
        <title>The genomes of chicory, endive, great burdock and yacon provide insights into Asteraceae palaeo-polyploidization history and plant inulin production.</title>
        <authorList>
            <person name="Fan W."/>
            <person name="Wang S."/>
            <person name="Wang H."/>
            <person name="Wang A."/>
            <person name="Jiang F."/>
            <person name="Liu H."/>
            <person name="Zhao H."/>
            <person name="Xu D."/>
            <person name="Zhang Y."/>
        </authorList>
    </citation>
    <scope>NUCLEOTIDE SEQUENCE [LARGE SCALE GENOMIC DNA]</scope>
    <source>
        <strain evidence="2">cv. Niubang</strain>
    </source>
</reference>
<name>A0ACB9AAN4_ARCLA</name>
<accession>A0ACB9AAN4</accession>
<dbReference type="Proteomes" id="UP001055879">
    <property type="component" value="Linkage Group LG08"/>
</dbReference>
<keyword evidence="2" id="KW-1185">Reference proteome</keyword>
<sequence length="2109" mass="236499">MQSSHTFKPLTLTLILNTIYDPTLSHLNIKTPNSLSSKELVSGLLQHSYAKESLCSACEKGKQTKASFKSKQVSSVTSPLQLLHMDLFGPVNIQSIPGKKYTLVIVDEYSRYTWVIFLRCKSYTPEELISFVKKMEVLNNLTVRSIRSDHGTEFKNSSLNNFFENKGISHNFSSVRTPQQNGVAERRNRTIIEAARSMINDSHLPTQFWAEAVNTTCFTQNKSLIIKRFGKTAYELFLGRKPSISFLHIFGCQCFILNNRDQLGKFDPKADDGIFLGYSSISKAYRVFNKRRQTIEETIHVTFDETRSANSKPIADNEELNAWMLSHYRETEPFFSNHHHSDPPAADDNPNIIHSTAETTSWVSAEPLNTLLPSNLPSSENLSDEPSQQLIADEPQTSSSVNIPTVDPSSELSNHTPAQRWTKDHPIDQILGDLEAANWVSAMQEELTEFSRNKVWNLIRRPSDKTVIGTKWVFRNKLDEHGTVIRNKARLVAQGYRQEEGIDYDETFAPMARLEAIRLFLAYAVYKDFIVYQMDVKSAFLNGKLNEEVYVEQPPGFYDPKYPNYVYKLDKALYGLKQAPRAWYDTLSSFLISENFERDKIDNTLFFRKIKGHIILVQIYVDDIIFGSTNPSLCTRFAERMKKEYKMSMMGELTYFLGLQIKQSDKGTFICQYKYVKDMLKKFDLTQTSAMKTPMAPPLTLNKDPSGKPVNVTAYREMIGSLLYLTTSRPNIMYSTCLCARYQSEPKESHLIAVKRIFRYLKGTPNLGLWYPKDSGFDLTGYSDSDFAGYKLDQKSTTGGCQLLGGKLVSWTSKKQNSVSTSTAKAEYVAAGSCCSQILWMRNQLLDYDLQLSKIPIYCDSTSAIAIANNPVLHSKTKHIEIRYHFIRDHVMNGDIELHFIPTDFQLANLFTKPLDETRMTQSALVASKNVKFAISDSELPKNNHLARLDFDGQGYKVYALNRLFRLWTGLQLLTPHIWAERRCLGGVFTPPRLEARLEACASIAFLNHVDGVKYPHLKEAAMFLKQFCIAYAITVDPTPSKALLQQFWFTADETSITNKKGEQVPAISFNTQLGSGMMTALGLRKALRFPDKPRNGFDALPTDAELIQFLDAMEYAWENKPRTTIPNKKLTLVKKALMPSQLNYIFSHIIQCMSGKRGSLDQAIKVQVQMAYSVIVGRNFDYATAIFDDLKSKIEKTERDPKVPYVRFICAYLKFLNPTTYPTNSDASFPKVGQRSLEIKMLPNEVSISELRSRLSLLTSSSSAAMQEVPSSAIPAATPSKRPSAGSLGPSKKAKVTKEKSSTSSKPKDVSQQTSLDAFVGLSSTSSAIPTSTVPATTVTVTTTVTSPIVSVPPPPEVTPTVTTPIPTYIPISSPSISLFFNPPSISTPQFGPIGPEHQSFEESLQFYKIFDNLGIPITLNTSPNSPYKPGSEKLTYLSSPSLATVDTNVNNLSAKVDSMTASLNTTTNAVQSAGEALKTLTATYASKANVSQLATLQEEIDKVKEDSQQQFAALSTKVDACEVLLQQILSRLKEPVPTPAPSFTEDDRTTLSVAVVFIHQATSDIPIIEDRLKGLEDEVQKLSTAETSTPSKDLSLHGNDKEGEKASESNKEKEADAAEHLKETPSQVEGEIVADKAPPTIAGLVDDEEEEEDDDEDFDLEDQEDDSHQDDDDDDEEDQSLWCSSAVTSSAIASKEVIKAGGDKRNLQEPLPKEKFSPLLKGKKIQIIPAAEADDQIIPISVREIDEEDDEEEESLQHHGRPSRPSHWSEEDRKKRTEIISHMESQRRKVPSQSSDLKLLTEAEIEESVRAEKLIADCQRDASMALKIQSSQVKDKKLKRKPVEVQAALLKEIEEEHSKEKVVNDNTVDWCKQKIDYRSDPMKIVAVAISGRKKKDKLSVTMEITREDGSCKAMFISKLEDFGYMEWLEFKDALKKSKSTYRGYVERVNDALINKVAAILKVPYTLPSRSMQVKRKPVSSSSDNVAVIRNESSIKFSREALFGPPLDLSVLDLSLPPGGPYAAGQVLDEPFGIFFRDDEEQLRFQRVSEIPICPLALLKDLMCLWCTLSPAVEPIIAIICKESLERRQKGEEIPEYLINPPKPTLDS</sequence>
<evidence type="ECO:0000313" key="2">
    <source>
        <dbReference type="Proteomes" id="UP001055879"/>
    </source>
</evidence>
<reference evidence="1 2" key="2">
    <citation type="journal article" date="2022" name="Mol. Ecol. Resour.">
        <title>The genomes of chicory, endive, great burdock and yacon provide insights into Asteraceae paleo-polyploidization history and plant inulin production.</title>
        <authorList>
            <person name="Fan W."/>
            <person name="Wang S."/>
            <person name="Wang H."/>
            <person name="Wang A."/>
            <person name="Jiang F."/>
            <person name="Liu H."/>
            <person name="Zhao H."/>
            <person name="Xu D."/>
            <person name="Zhang Y."/>
        </authorList>
    </citation>
    <scope>NUCLEOTIDE SEQUENCE [LARGE SCALE GENOMIC DNA]</scope>
    <source>
        <strain evidence="2">cv. Niubang</strain>
    </source>
</reference>
<dbReference type="EMBL" id="CM042054">
    <property type="protein sequence ID" value="KAI3707059.1"/>
    <property type="molecule type" value="Genomic_DNA"/>
</dbReference>
<evidence type="ECO:0000313" key="1">
    <source>
        <dbReference type="EMBL" id="KAI3707059.1"/>
    </source>
</evidence>
<proteinExistence type="predicted"/>
<gene>
    <name evidence="1" type="ORF">L6452_25247</name>
</gene>
<comment type="caution">
    <text evidence="1">The sequence shown here is derived from an EMBL/GenBank/DDBJ whole genome shotgun (WGS) entry which is preliminary data.</text>
</comment>
<protein>
    <submittedName>
        <fullName evidence="1">Uncharacterized protein</fullName>
    </submittedName>
</protein>
<organism evidence="1 2">
    <name type="scientific">Arctium lappa</name>
    <name type="common">Greater burdock</name>
    <name type="synonym">Lappa major</name>
    <dbReference type="NCBI Taxonomy" id="4217"/>
    <lineage>
        <taxon>Eukaryota</taxon>
        <taxon>Viridiplantae</taxon>
        <taxon>Streptophyta</taxon>
        <taxon>Embryophyta</taxon>
        <taxon>Tracheophyta</taxon>
        <taxon>Spermatophyta</taxon>
        <taxon>Magnoliopsida</taxon>
        <taxon>eudicotyledons</taxon>
        <taxon>Gunneridae</taxon>
        <taxon>Pentapetalae</taxon>
        <taxon>asterids</taxon>
        <taxon>campanulids</taxon>
        <taxon>Asterales</taxon>
        <taxon>Asteraceae</taxon>
        <taxon>Carduoideae</taxon>
        <taxon>Cardueae</taxon>
        <taxon>Arctiinae</taxon>
        <taxon>Arctium</taxon>
    </lineage>
</organism>